<feature type="domain" description="EamA" evidence="6">
    <location>
        <begin position="153"/>
        <end position="280"/>
    </location>
</feature>
<dbReference type="PANTHER" id="PTHR22911:SF6">
    <property type="entry name" value="SOLUTE CARRIER FAMILY 35 MEMBER G1"/>
    <property type="match status" value="1"/>
</dbReference>
<sequence>MPQYPTSLVWFGRCAIFASEIFFYLASVAVRWSQDAHLELSSTFFVFVRFLIGFLLASSVLVIKRQPPRPHQLPYLLGRVFFYVAGVFCFFKAVETTTAAQGNILNMTYPIYTPLFAWLFFKQKRDLGAFGMAALAFVGMALVIAPTNMTFEWGTIWGIASGLFTGFAVIFLNLARQQNKTEVVLFFVFGIGAALLFAIFGRSFFLPNKLEFLYLAGAGLTGVIGQYVLTLGARYVSPVEGSMISSSRIIFAAFVGPLICSDPALSLTGWIGALLIFAANAYMILRSAK</sequence>
<feature type="transmembrane region" description="Helical" evidence="5">
    <location>
        <begin position="127"/>
        <end position="147"/>
    </location>
</feature>
<name>A0A081BLA4_9BACT</name>
<feature type="transmembrane region" description="Helical" evidence="5">
    <location>
        <begin position="7"/>
        <end position="32"/>
    </location>
</feature>
<proteinExistence type="predicted"/>
<dbReference type="AlphaFoldDB" id="A0A081BLA4"/>
<dbReference type="Proteomes" id="UP000030700">
    <property type="component" value="Unassembled WGS sequence"/>
</dbReference>
<evidence type="ECO:0000256" key="2">
    <source>
        <dbReference type="ARBA" id="ARBA00022692"/>
    </source>
</evidence>
<feature type="transmembrane region" description="Helical" evidence="5">
    <location>
        <begin position="241"/>
        <end position="259"/>
    </location>
</feature>
<dbReference type="InterPro" id="IPR037185">
    <property type="entry name" value="EmrE-like"/>
</dbReference>
<evidence type="ECO:0000256" key="1">
    <source>
        <dbReference type="ARBA" id="ARBA00004141"/>
    </source>
</evidence>
<keyword evidence="8" id="KW-1185">Reference proteome</keyword>
<dbReference type="SUPFAM" id="SSF103481">
    <property type="entry name" value="Multidrug resistance efflux transporter EmrE"/>
    <property type="match status" value="2"/>
</dbReference>
<dbReference type="GO" id="GO:0016020">
    <property type="term" value="C:membrane"/>
    <property type="evidence" value="ECO:0007669"/>
    <property type="project" value="UniProtKB-SubCell"/>
</dbReference>
<evidence type="ECO:0000256" key="5">
    <source>
        <dbReference type="SAM" id="Phobius"/>
    </source>
</evidence>
<dbReference type="Pfam" id="PF00892">
    <property type="entry name" value="EamA"/>
    <property type="match status" value="2"/>
</dbReference>
<keyword evidence="2 5" id="KW-0812">Transmembrane</keyword>
<evidence type="ECO:0000313" key="8">
    <source>
        <dbReference type="Proteomes" id="UP000030700"/>
    </source>
</evidence>
<dbReference type="PANTHER" id="PTHR22911">
    <property type="entry name" value="ACYL-MALONYL CONDENSING ENZYME-RELATED"/>
    <property type="match status" value="1"/>
</dbReference>
<accession>A0A081BLA4</accession>
<reference evidence="7" key="1">
    <citation type="journal article" date="2015" name="PeerJ">
        <title>First genomic representation of candidate bacterial phylum KSB3 points to enhanced environmental sensing as a trigger of wastewater bulking.</title>
        <authorList>
            <person name="Sekiguchi Y."/>
            <person name="Ohashi A."/>
            <person name="Parks D.H."/>
            <person name="Yamauchi T."/>
            <person name="Tyson G.W."/>
            <person name="Hugenholtz P."/>
        </authorList>
    </citation>
    <scope>NUCLEOTIDE SEQUENCE [LARGE SCALE GENOMIC DNA]</scope>
</reference>
<evidence type="ECO:0000256" key="4">
    <source>
        <dbReference type="ARBA" id="ARBA00023136"/>
    </source>
</evidence>
<feature type="transmembrane region" description="Helical" evidence="5">
    <location>
        <begin position="100"/>
        <end position="120"/>
    </location>
</feature>
<feature type="domain" description="EamA" evidence="6">
    <location>
        <begin position="12"/>
        <end position="144"/>
    </location>
</feature>
<dbReference type="EMBL" id="DF820457">
    <property type="protein sequence ID" value="GAK51170.1"/>
    <property type="molecule type" value="Genomic_DNA"/>
</dbReference>
<keyword evidence="3 5" id="KW-1133">Transmembrane helix</keyword>
<evidence type="ECO:0000259" key="6">
    <source>
        <dbReference type="Pfam" id="PF00892"/>
    </source>
</evidence>
<dbReference type="InterPro" id="IPR000620">
    <property type="entry name" value="EamA_dom"/>
</dbReference>
<organism evidence="7">
    <name type="scientific">Candidatus Moduliflexus flocculans</name>
    <dbReference type="NCBI Taxonomy" id="1499966"/>
    <lineage>
        <taxon>Bacteria</taxon>
        <taxon>Candidatus Moduliflexota</taxon>
        <taxon>Candidatus Moduliflexia</taxon>
        <taxon>Candidatus Moduliflexales</taxon>
        <taxon>Candidatus Moduliflexaceae</taxon>
    </lineage>
</organism>
<comment type="subcellular location">
    <subcellularLocation>
        <location evidence="1">Membrane</location>
        <topology evidence="1">Multi-pass membrane protein</topology>
    </subcellularLocation>
</comment>
<feature type="transmembrane region" description="Helical" evidence="5">
    <location>
        <begin position="265"/>
        <end position="285"/>
    </location>
</feature>
<feature type="transmembrane region" description="Helical" evidence="5">
    <location>
        <begin position="184"/>
        <end position="206"/>
    </location>
</feature>
<dbReference type="STRING" id="1499966.U14_02412"/>
<feature type="transmembrane region" description="Helical" evidence="5">
    <location>
        <begin position="153"/>
        <end position="172"/>
    </location>
</feature>
<feature type="transmembrane region" description="Helical" evidence="5">
    <location>
        <begin position="75"/>
        <end position="94"/>
    </location>
</feature>
<protein>
    <submittedName>
        <fullName evidence="7">Hypothetical membrane protein</fullName>
    </submittedName>
</protein>
<feature type="transmembrane region" description="Helical" evidence="5">
    <location>
        <begin position="212"/>
        <end position="229"/>
    </location>
</feature>
<evidence type="ECO:0000256" key="3">
    <source>
        <dbReference type="ARBA" id="ARBA00022989"/>
    </source>
</evidence>
<feature type="transmembrane region" description="Helical" evidence="5">
    <location>
        <begin position="44"/>
        <end position="63"/>
    </location>
</feature>
<dbReference type="HOGENOM" id="CLU_032828_0_2_0"/>
<keyword evidence="4 5" id="KW-0472">Membrane</keyword>
<gene>
    <name evidence="7" type="ORF">U14_02412</name>
</gene>
<evidence type="ECO:0000313" key="7">
    <source>
        <dbReference type="EMBL" id="GAK51170.1"/>
    </source>
</evidence>